<dbReference type="InterPro" id="IPR013830">
    <property type="entry name" value="SGNH_hydro"/>
</dbReference>
<keyword evidence="2" id="KW-0378">Hydrolase</keyword>
<reference evidence="2 3" key="1">
    <citation type="submission" date="2024-09" db="EMBL/GenBank/DDBJ databases">
        <authorList>
            <person name="Sun Q."/>
            <person name="Mori K."/>
        </authorList>
    </citation>
    <scope>NUCLEOTIDE SEQUENCE [LARGE SCALE GENOMIC DNA]</scope>
    <source>
        <strain evidence="2 3">JCM 9626</strain>
    </source>
</reference>
<dbReference type="CDD" id="cd00229">
    <property type="entry name" value="SGNH_hydrolase"/>
    <property type="match status" value="1"/>
</dbReference>
<dbReference type="PANTHER" id="PTHR30383:SF5">
    <property type="entry name" value="SGNH HYDROLASE-TYPE ESTERASE DOMAIN-CONTAINING PROTEIN"/>
    <property type="match status" value="1"/>
</dbReference>
<dbReference type="SUPFAM" id="SSF52266">
    <property type="entry name" value="SGNH hydrolase"/>
    <property type="match status" value="1"/>
</dbReference>
<dbReference type="RefSeq" id="WP_140011238.1">
    <property type="nucleotide sequence ID" value="NZ_JBHMDG010000011.1"/>
</dbReference>
<dbReference type="EMBL" id="JBHMDG010000011">
    <property type="protein sequence ID" value="MFB9313081.1"/>
    <property type="molecule type" value="Genomic_DNA"/>
</dbReference>
<dbReference type="Pfam" id="PF13472">
    <property type="entry name" value="Lipase_GDSL_2"/>
    <property type="match status" value="1"/>
</dbReference>
<dbReference type="PANTHER" id="PTHR30383">
    <property type="entry name" value="THIOESTERASE 1/PROTEASE 1/LYSOPHOSPHOLIPASE L1"/>
    <property type="match status" value="1"/>
</dbReference>
<proteinExistence type="predicted"/>
<protein>
    <submittedName>
        <fullName evidence="2">SGNH/GDSL hydrolase family protein</fullName>
    </submittedName>
</protein>
<dbReference type="Gene3D" id="3.40.50.1110">
    <property type="entry name" value="SGNH hydrolase"/>
    <property type="match status" value="1"/>
</dbReference>
<dbReference type="GO" id="GO:0016787">
    <property type="term" value="F:hydrolase activity"/>
    <property type="evidence" value="ECO:0007669"/>
    <property type="project" value="UniProtKB-KW"/>
</dbReference>
<organism evidence="2 3">
    <name type="scientific">Nocardioides plantarum</name>
    <dbReference type="NCBI Taxonomy" id="29299"/>
    <lineage>
        <taxon>Bacteria</taxon>
        <taxon>Bacillati</taxon>
        <taxon>Actinomycetota</taxon>
        <taxon>Actinomycetes</taxon>
        <taxon>Propionibacteriales</taxon>
        <taxon>Nocardioidaceae</taxon>
        <taxon>Nocardioides</taxon>
    </lineage>
</organism>
<name>A0ABV5K8K9_9ACTN</name>
<dbReference type="Proteomes" id="UP001589750">
    <property type="component" value="Unassembled WGS sequence"/>
</dbReference>
<keyword evidence="3" id="KW-1185">Reference proteome</keyword>
<evidence type="ECO:0000259" key="1">
    <source>
        <dbReference type="Pfam" id="PF13472"/>
    </source>
</evidence>
<accession>A0ABV5K8K9</accession>
<evidence type="ECO:0000313" key="2">
    <source>
        <dbReference type="EMBL" id="MFB9313081.1"/>
    </source>
</evidence>
<gene>
    <name evidence="2" type="ORF">ACFFRI_08500</name>
</gene>
<sequence>MEPPTLTYANRTGRPPGRVVRSAGLVLPGVRRVWRQAEPYADAWHAHNLRTVSRPGRRWVVLGDSMSQGVGATSYDAGWVGQLAARLEATGDHLEVLNLSATGARADDVLTQQLPALADIGRRADDVVMVLVGSNDLFAGRAGRSRLPAAFAALVEAVPRGTVFATLPQPTGVASLANAHVERAAAAGRVVLLDLRVTGPTSWRGRLAADHFHPNDAGYAAMADAIEPTLRAVLRRP</sequence>
<comment type="caution">
    <text evidence="2">The sequence shown here is derived from an EMBL/GenBank/DDBJ whole genome shotgun (WGS) entry which is preliminary data.</text>
</comment>
<dbReference type="InterPro" id="IPR036514">
    <property type="entry name" value="SGNH_hydro_sf"/>
</dbReference>
<feature type="domain" description="SGNH hydrolase-type esterase" evidence="1">
    <location>
        <begin position="61"/>
        <end position="221"/>
    </location>
</feature>
<evidence type="ECO:0000313" key="3">
    <source>
        <dbReference type="Proteomes" id="UP001589750"/>
    </source>
</evidence>
<dbReference type="InterPro" id="IPR051532">
    <property type="entry name" value="Ester_Hydrolysis_Enzymes"/>
</dbReference>